<dbReference type="EMBL" id="JYDI01000120">
    <property type="protein sequence ID" value="KRY51655.1"/>
    <property type="molecule type" value="Genomic_DNA"/>
</dbReference>
<feature type="non-terminal residue" evidence="1">
    <location>
        <position position="1"/>
    </location>
</feature>
<organism evidence="1 2">
    <name type="scientific">Trichinella britovi</name>
    <name type="common">Parasitic roundworm</name>
    <dbReference type="NCBI Taxonomy" id="45882"/>
    <lineage>
        <taxon>Eukaryota</taxon>
        <taxon>Metazoa</taxon>
        <taxon>Ecdysozoa</taxon>
        <taxon>Nematoda</taxon>
        <taxon>Enoplea</taxon>
        <taxon>Dorylaimia</taxon>
        <taxon>Trichinellida</taxon>
        <taxon>Trichinellidae</taxon>
        <taxon>Trichinella</taxon>
    </lineage>
</organism>
<gene>
    <name evidence="1" type="ORF">T03_2324</name>
</gene>
<reference evidence="1 2" key="1">
    <citation type="submission" date="2015-01" db="EMBL/GenBank/DDBJ databases">
        <title>Evolution of Trichinella species and genotypes.</title>
        <authorList>
            <person name="Korhonen P.K."/>
            <person name="Edoardo P."/>
            <person name="Giuseppe L.R."/>
            <person name="Gasser R.B."/>
        </authorList>
    </citation>
    <scope>NUCLEOTIDE SEQUENCE [LARGE SCALE GENOMIC DNA]</scope>
    <source>
        <strain evidence="1">ISS120</strain>
    </source>
</reference>
<protein>
    <submittedName>
        <fullName evidence="1">Uncharacterized protein</fullName>
    </submittedName>
</protein>
<accession>A0A0V1CR17</accession>
<proteinExistence type="predicted"/>
<name>A0A0V1CR17_TRIBR</name>
<evidence type="ECO:0000313" key="1">
    <source>
        <dbReference type="EMBL" id="KRY51655.1"/>
    </source>
</evidence>
<dbReference type="Proteomes" id="UP000054653">
    <property type="component" value="Unassembled WGS sequence"/>
</dbReference>
<sequence>LHITYLNTKVNFPIFSNISRNCKLGTARLGSMYSFHRFRSIDANKMSKKCKLLWSMDLFLLGIWQKRFSKLDLLSDEENFLEIFCEEDTSFFWII</sequence>
<dbReference type="AlphaFoldDB" id="A0A0V1CR17"/>
<keyword evidence="2" id="KW-1185">Reference proteome</keyword>
<comment type="caution">
    <text evidence="1">The sequence shown here is derived from an EMBL/GenBank/DDBJ whole genome shotgun (WGS) entry which is preliminary data.</text>
</comment>
<evidence type="ECO:0000313" key="2">
    <source>
        <dbReference type="Proteomes" id="UP000054653"/>
    </source>
</evidence>